<proteinExistence type="predicted"/>
<comment type="caution">
    <text evidence="2">The sequence shown here is derived from an EMBL/GenBank/DDBJ whole genome shotgun (WGS) entry which is preliminary data.</text>
</comment>
<organism evidence="2 3">
    <name type="scientific">Manduca sexta</name>
    <name type="common">Tobacco hawkmoth</name>
    <name type="synonym">Tobacco hornworm</name>
    <dbReference type="NCBI Taxonomy" id="7130"/>
    <lineage>
        <taxon>Eukaryota</taxon>
        <taxon>Metazoa</taxon>
        <taxon>Ecdysozoa</taxon>
        <taxon>Arthropoda</taxon>
        <taxon>Hexapoda</taxon>
        <taxon>Insecta</taxon>
        <taxon>Pterygota</taxon>
        <taxon>Neoptera</taxon>
        <taxon>Endopterygota</taxon>
        <taxon>Lepidoptera</taxon>
        <taxon>Glossata</taxon>
        <taxon>Ditrysia</taxon>
        <taxon>Bombycoidea</taxon>
        <taxon>Sphingidae</taxon>
        <taxon>Sphinginae</taxon>
        <taxon>Sphingini</taxon>
        <taxon>Manduca</taxon>
    </lineage>
</organism>
<keyword evidence="1" id="KW-0732">Signal</keyword>
<evidence type="ECO:0000313" key="3">
    <source>
        <dbReference type="Proteomes" id="UP000791440"/>
    </source>
</evidence>
<reference evidence="2" key="2">
    <citation type="submission" date="2020-12" db="EMBL/GenBank/DDBJ databases">
        <authorList>
            <person name="Kanost M."/>
        </authorList>
    </citation>
    <scope>NUCLEOTIDE SEQUENCE</scope>
</reference>
<feature type="chain" id="PRO_5037057336" evidence="1">
    <location>
        <begin position="17"/>
        <end position="84"/>
    </location>
</feature>
<keyword evidence="3" id="KW-1185">Reference proteome</keyword>
<name>A0A921ZBV4_MANSE</name>
<protein>
    <submittedName>
        <fullName evidence="2">Uncharacterized protein</fullName>
    </submittedName>
</protein>
<dbReference type="AlphaFoldDB" id="A0A921ZBV4"/>
<dbReference type="Proteomes" id="UP000791440">
    <property type="component" value="Unassembled WGS sequence"/>
</dbReference>
<evidence type="ECO:0000313" key="2">
    <source>
        <dbReference type="EMBL" id="KAG6454793.1"/>
    </source>
</evidence>
<feature type="signal peptide" evidence="1">
    <location>
        <begin position="1"/>
        <end position="16"/>
    </location>
</feature>
<accession>A0A921ZBV4</accession>
<gene>
    <name evidence="2" type="ORF">O3G_MSEX008851</name>
</gene>
<dbReference type="EMBL" id="JH668475">
    <property type="protein sequence ID" value="KAG6454793.1"/>
    <property type="molecule type" value="Genomic_DNA"/>
</dbReference>
<reference evidence="2" key="1">
    <citation type="journal article" date="2016" name="Insect Biochem. Mol. Biol.">
        <title>Multifaceted biological insights from a draft genome sequence of the tobacco hornworm moth, Manduca sexta.</title>
        <authorList>
            <person name="Kanost M.R."/>
            <person name="Arrese E.L."/>
            <person name="Cao X."/>
            <person name="Chen Y.R."/>
            <person name="Chellapilla S."/>
            <person name="Goldsmith M.R."/>
            <person name="Grosse-Wilde E."/>
            <person name="Heckel D.G."/>
            <person name="Herndon N."/>
            <person name="Jiang H."/>
            <person name="Papanicolaou A."/>
            <person name="Qu J."/>
            <person name="Soulages J.L."/>
            <person name="Vogel H."/>
            <person name="Walters J."/>
            <person name="Waterhouse R.M."/>
            <person name="Ahn S.J."/>
            <person name="Almeida F.C."/>
            <person name="An C."/>
            <person name="Aqrawi P."/>
            <person name="Bretschneider A."/>
            <person name="Bryant W.B."/>
            <person name="Bucks S."/>
            <person name="Chao H."/>
            <person name="Chevignon G."/>
            <person name="Christen J.M."/>
            <person name="Clarke D.F."/>
            <person name="Dittmer N.T."/>
            <person name="Ferguson L.C.F."/>
            <person name="Garavelou S."/>
            <person name="Gordon K.H.J."/>
            <person name="Gunaratna R.T."/>
            <person name="Han Y."/>
            <person name="Hauser F."/>
            <person name="He Y."/>
            <person name="Heidel-Fischer H."/>
            <person name="Hirsh A."/>
            <person name="Hu Y."/>
            <person name="Jiang H."/>
            <person name="Kalra D."/>
            <person name="Klinner C."/>
            <person name="Konig C."/>
            <person name="Kovar C."/>
            <person name="Kroll A.R."/>
            <person name="Kuwar S.S."/>
            <person name="Lee S.L."/>
            <person name="Lehman R."/>
            <person name="Li K."/>
            <person name="Li Z."/>
            <person name="Liang H."/>
            <person name="Lovelace S."/>
            <person name="Lu Z."/>
            <person name="Mansfield J.H."/>
            <person name="McCulloch K.J."/>
            <person name="Mathew T."/>
            <person name="Morton B."/>
            <person name="Muzny D.M."/>
            <person name="Neunemann D."/>
            <person name="Ongeri F."/>
            <person name="Pauchet Y."/>
            <person name="Pu L.L."/>
            <person name="Pyrousis I."/>
            <person name="Rao X.J."/>
            <person name="Redding A."/>
            <person name="Roesel C."/>
            <person name="Sanchez-Gracia A."/>
            <person name="Schaack S."/>
            <person name="Shukla A."/>
            <person name="Tetreau G."/>
            <person name="Wang Y."/>
            <person name="Xiong G.H."/>
            <person name="Traut W."/>
            <person name="Walsh T.K."/>
            <person name="Worley K.C."/>
            <person name="Wu D."/>
            <person name="Wu W."/>
            <person name="Wu Y.Q."/>
            <person name="Zhang X."/>
            <person name="Zou Z."/>
            <person name="Zucker H."/>
            <person name="Briscoe A.D."/>
            <person name="Burmester T."/>
            <person name="Clem R.J."/>
            <person name="Feyereisen R."/>
            <person name="Grimmelikhuijzen C.J.P."/>
            <person name="Hamodrakas S.J."/>
            <person name="Hansson B.S."/>
            <person name="Huguet E."/>
            <person name="Jermiin L.S."/>
            <person name="Lan Q."/>
            <person name="Lehman H.K."/>
            <person name="Lorenzen M."/>
            <person name="Merzendorfer H."/>
            <person name="Michalopoulos I."/>
            <person name="Morton D.B."/>
            <person name="Muthukrishnan S."/>
            <person name="Oakeshott J.G."/>
            <person name="Palmer W."/>
            <person name="Park Y."/>
            <person name="Passarelli A.L."/>
            <person name="Rozas J."/>
            <person name="Schwartz L.M."/>
            <person name="Smith W."/>
            <person name="Southgate A."/>
            <person name="Vilcinskas A."/>
            <person name="Vogt R."/>
            <person name="Wang P."/>
            <person name="Werren J."/>
            <person name="Yu X.Q."/>
            <person name="Zhou J.J."/>
            <person name="Brown S.J."/>
            <person name="Scherer S.E."/>
            <person name="Richards S."/>
            <person name="Blissard G.W."/>
        </authorList>
    </citation>
    <scope>NUCLEOTIDE SEQUENCE</scope>
</reference>
<sequence length="84" mass="9184">MKVAFVVLLLAAAVFAKQAHTSDTVSVHDGDEPDCQVGEDCEEICSMQCYNSVEQLCVDGSCMCEVDPIVADELKKLKKAKKHH</sequence>
<evidence type="ECO:0000256" key="1">
    <source>
        <dbReference type="SAM" id="SignalP"/>
    </source>
</evidence>